<comment type="caution">
    <text evidence="11">The sequence shown here is derived from an EMBL/GenBank/DDBJ whole genome shotgun (WGS) entry which is preliminary data.</text>
</comment>
<evidence type="ECO:0000256" key="8">
    <source>
        <dbReference type="HAMAP-Rule" id="MF_01937"/>
    </source>
</evidence>
<dbReference type="Proteomes" id="UP001597296">
    <property type="component" value="Unassembled WGS sequence"/>
</dbReference>
<sequence length="314" mass="32394">MNIEPGQTVTAPPATDDPASPADLPPAGWRLWWLAIRPRTLTMAVAPVLAGTALGWAEGGHFDPRPFLAALGGALMIQAGANLYNDVGDALRGGDQPLRQGPPRVTALGWATPARVRAAAIACFGLACLFGLYLIALGGVPILLLGLASLAGGWCYSGGARPISYGPYGELCVIAFFGIGAVAGSAYLQTGTLLGSAVLVGLALGAVAAAVLMANNYRDMEPDRLVGRRTLAIQLGPRHSRFLYAAMVLAPFALLAGPTGPAGGWVTLAALPLAIGLIHRFFTEPRGPAFNRILGLTARLQLVMAALLSLGVVF</sequence>
<feature type="transmembrane region" description="Helical" evidence="8">
    <location>
        <begin position="262"/>
        <end position="282"/>
    </location>
</feature>
<dbReference type="EC" id="2.5.1.74" evidence="8 9"/>
<dbReference type="PANTHER" id="PTHR13929">
    <property type="entry name" value="1,4-DIHYDROXY-2-NAPHTHOATE OCTAPRENYLTRANSFERASE"/>
    <property type="match status" value="1"/>
</dbReference>
<evidence type="ECO:0000313" key="12">
    <source>
        <dbReference type="Proteomes" id="UP001597296"/>
    </source>
</evidence>
<organism evidence="11 12">
    <name type="scientific">Phaeospirillum tilakii</name>
    <dbReference type="NCBI Taxonomy" id="741673"/>
    <lineage>
        <taxon>Bacteria</taxon>
        <taxon>Pseudomonadati</taxon>
        <taxon>Pseudomonadota</taxon>
        <taxon>Alphaproteobacteria</taxon>
        <taxon>Rhodospirillales</taxon>
        <taxon>Rhodospirillaceae</taxon>
        <taxon>Phaeospirillum</taxon>
    </lineage>
</organism>
<dbReference type="InterPro" id="IPR044878">
    <property type="entry name" value="UbiA_sf"/>
</dbReference>
<accession>A0ABW5CA08</accession>
<evidence type="ECO:0000256" key="3">
    <source>
        <dbReference type="ARBA" id="ARBA00022475"/>
    </source>
</evidence>
<keyword evidence="6 8" id="KW-1133">Transmembrane helix</keyword>
<dbReference type="InterPro" id="IPR000537">
    <property type="entry name" value="UbiA_prenyltransferase"/>
</dbReference>
<feature type="transmembrane region" description="Helical" evidence="8">
    <location>
        <begin position="118"/>
        <end position="136"/>
    </location>
</feature>
<dbReference type="InterPro" id="IPR026046">
    <property type="entry name" value="UBIAD1"/>
</dbReference>
<comment type="similarity">
    <text evidence="8">Belongs to the MenA family. Type 1 subfamily.</text>
</comment>
<dbReference type="Gene3D" id="1.10.357.140">
    <property type="entry name" value="UbiA prenyltransferase"/>
    <property type="match status" value="1"/>
</dbReference>
<comment type="subcellular location">
    <subcellularLocation>
        <location evidence="8">Cell membrane</location>
        <topology evidence="8">Multi-pass membrane protein</topology>
    </subcellularLocation>
    <subcellularLocation>
        <location evidence="1">Membrane</location>
        <topology evidence="1">Multi-pass membrane protein</topology>
    </subcellularLocation>
</comment>
<evidence type="ECO:0000256" key="9">
    <source>
        <dbReference type="NCBIfam" id="TIGR00751"/>
    </source>
</evidence>
<dbReference type="EMBL" id="JBHUIY010000017">
    <property type="protein sequence ID" value="MFD2234110.1"/>
    <property type="molecule type" value="Genomic_DNA"/>
</dbReference>
<dbReference type="PIRSF" id="PIRSF005355">
    <property type="entry name" value="UBIAD1"/>
    <property type="match status" value="1"/>
</dbReference>
<dbReference type="PANTHER" id="PTHR13929:SF0">
    <property type="entry name" value="UBIA PRENYLTRANSFERASE DOMAIN-CONTAINING PROTEIN 1"/>
    <property type="match status" value="1"/>
</dbReference>
<dbReference type="CDD" id="cd13962">
    <property type="entry name" value="PT_UbiA_UBIAD1"/>
    <property type="match status" value="1"/>
</dbReference>
<evidence type="ECO:0000256" key="1">
    <source>
        <dbReference type="ARBA" id="ARBA00004141"/>
    </source>
</evidence>
<dbReference type="GO" id="GO:0046428">
    <property type="term" value="F:1,4-dihydroxy-2-naphthoate polyprenyltransferase activity"/>
    <property type="evidence" value="ECO:0007669"/>
    <property type="project" value="UniProtKB-EC"/>
</dbReference>
<keyword evidence="7 8" id="KW-0472">Membrane</keyword>
<dbReference type="RefSeq" id="WP_377316008.1">
    <property type="nucleotide sequence ID" value="NZ_JBHUIY010000017.1"/>
</dbReference>
<dbReference type="Pfam" id="PF01040">
    <property type="entry name" value="UbiA"/>
    <property type="match status" value="1"/>
</dbReference>
<evidence type="ECO:0000256" key="4">
    <source>
        <dbReference type="ARBA" id="ARBA00022679"/>
    </source>
</evidence>
<keyword evidence="2 8" id="KW-0474">Menaquinone biosynthesis</keyword>
<dbReference type="NCBIfam" id="TIGR00751">
    <property type="entry name" value="menA"/>
    <property type="match status" value="1"/>
</dbReference>
<feature type="transmembrane region" description="Helical" evidence="8">
    <location>
        <begin position="294"/>
        <end position="313"/>
    </location>
</feature>
<comment type="catalytic activity">
    <reaction evidence="8">
        <text>an all-trans-polyprenyl diphosphate + 1,4-dihydroxy-2-naphthoate + H(+) = a 2-demethylmenaquinol + CO2 + diphosphate</text>
        <dbReference type="Rhea" id="RHEA:26478"/>
        <dbReference type="Rhea" id="RHEA-COMP:9563"/>
        <dbReference type="Rhea" id="RHEA-COMP:9564"/>
        <dbReference type="ChEBI" id="CHEBI:11173"/>
        <dbReference type="ChEBI" id="CHEBI:15378"/>
        <dbReference type="ChEBI" id="CHEBI:16526"/>
        <dbReference type="ChEBI" id="CHEBI:33019"/>
        <dbReference type="ChEBI" id="CHEBI:55437"/>
        <dbReference type="ChEBI" id="CHEBI:58914"/>
        <dbReference type="EC" id="2.5.1.74"/>
    </reaction>
</comment>
<comment type="pathway">
    <text evidence="8">Quinol/quinone metabolism; menaquinone biosynthesis; menaquinol from 1,4-dihydroxy-2-naphthoate: step 1/2.</text>
</comment>
<keyword evidence="5 8" id="KW-0812">Transmembrane</keyword>
<gene>
    <name evidence="8 11" type="primary">menA</name>
    <name evidence="11" type="ORF">ACFSNB_09855</name>
</gene>
<feature type="region of interest" description="Disordered" evidence="10">
    <location>
        <begin position="1"/>
        <end position="22"/>
    </location>
</feature>
<feature type="compositionally biased region" description="Low complexity" evidence="10">
    <location>
        <begin position="8"/>
        <end position="22"/>
    </location>
</feature>
<evidence type="ECO:0000256" key="6">
    <source>
        <dbReference type="ARBA" id="ARBA00022989"/>
    </source>
</evidence>
<name>A0ABW5CA08_9PROT</name>
<dbReference type="InterPro" id="IPR004657">
    <property type="entry name" value="MenA"/>
</dbReference>
<evidence type="ECO:0000256" key="7">
    <source>
        <dbReference type="ARBA" id="ARBA00023136"/>
    </source>
</evidence>
<evidence type="ECO:0000313" key="11">
    <source>
        <dbReference type="EMBL" id="MFD2234110.1"/>
    </source>
</evidence>
<dbReference type="HAMAP" id="MF_01937">
    <property type="entry name" value="MenA_1"/>
    <property type="match status" value="1"/>
</dbReference>
<feature type="transmembrane region" description="Helical" evidence="8">
    <location>
        <begin position="171"/>
        <end position="188"/>
    </location>
</feature>
<evidence type="ECO:0000256" key="2">
    <source>
        <dbReference type="ARBA" id="ARBA00022428"/>
    </source>
</evidence>
<comment type="caution">
    <text evidence="8">Lacks conserved residue(s) required for the propagation of feature annotation.</text>
</comment>
<keyword evidence="3 8" id="KW-1003">Cell membrane</keyword>
<keyword evidence="4 8" id="KW-0808">Transferase</keyword>
<reference evidence="12" key="1">
    <citation type="journal article" date="2019" name="Int. J. Syst. Evol. Microbiol.">
        <title>The Global Catalogue of Microorganisms (GCM) 10K type strain sequencing project: providing services to taxonomists for standard genome sequencing and annotation.</title>
        <authorList>
            <consortium name="The Broad Institute Genomics Platform"/>
            <consortium name="The Broad Institute Genome Sequencing Center for Infectious Disease"/>
            <person name="Wu L."/>
            <person name="Ma J."/>
        </authorList>
    </citation>
    <scope>NUCLEOTIDE SEQUENCE [LARGE SCALE GENOMIC DNA]</scope>
    <source>
        <strain evidence="12">KCTC 15012</strain>
    </source>
</reference>
<proteinExistence type="inferred from homology"/>
<comment type="function">
    <text evidence="8">Conversion of 1,4-dihydroxy-2-naphthoate (DHNA) to demethylmenaquinone (DMK).</text>
</comment>
<evidence type="ECO:0000256" key="10">
    <source>
        <dbReference type="SAM" id="MobiDB-lite"/>
    </source>
</evidence>
<evidence type="ECO:0000256" key="5">
    <source>
        <dbReference type="ARBA" id="ARBA00022692"/>
    </source>
</evidence>
<keyword evidence="12" id="KW-1185">Reference proteome</keyword>
<feature type="transmembrane region" description="Helical" evidence="8">
    <location>
        <begin position="194"/>
        <end position="217"/>
    </location>
</feature>
<protein>
    <recommendedName>
        <fullName evidence="8 9">1,4-dihydroxy-2-naphthoate octaprenyltransferase</fullName>
        <shortName evidence="8">DHNA-octaprenyltransferase</shortName>
        <ecNumber evidence="8 9">2.5.1.74</ecNumber>
    </recommendedName>
</protein>